<dbReference type="EMBL" id="NHYE01000420">
    <property type="protein sequence ID" value="PPR05881.1"/>
    <property type="molecule type" value="Genomic_DNA"/>
</dbReference>
<reference evidence="1 2" key="1">
    <citation type="journal article" date="2018" name="Evol. Lett.">
        <title>Horizontal gene cluster transfer increased hallucinogenic mushroom diversity.</title>
        <authorList>
            <person name="Reynolds H.T."/>
            <person name="Vijayakumar V."/>
            <person name="Gluck-Thaler E."/>
            <person name="Korotkin H.B."/>
            <person name="Matheny P.B."/>
            <person name="Slot J.C."/>
        </authorList>
    </citation>
    <scope>NUCLEOTIDE SEQUENCE [LARGE SCALE GENOMIC DNA]</scope>
    <source>
        <strain evidence="1 2">SRW20</strain>
    </source>
</reference>
<dbReference type="Proteomes" id="UP000284706">
    <property type="component" value="Unassembled WGS sequence"/>
</dbReference>
<protein>
    <submittedName>
        <fullName evidence="1">Uncharacterized protein</fullName>
    </submittedName>
</protein>
<comment type="caution">
    <text evidence="1">The sequence shown here is derived from an EMBL/GenBank/DDBJ whole genome shotgun (WGS) entry which is preliminary data.</text>
</comment>
<accession>A0A409YS89</accession>
<dbReference type="AlphaFoldDB" id="A0A409YS89"/>
<gene>
    <name evidence="1" type="ORF">CVT26_010167</name>
</gene>
<organism evidence="1 2">
    <name type="scientific">Gymnopilus dilepis</name>
    <dbReference type="NCBI Taxonomy" id="231916"/>
    <lineage>
        <taxon>Eukaryota</taxon>
        <taxon>Fungi</taxon>
        <taxon>Dikarya</taxon>
        <taxon>Basidiomycota</taxon>
        <taxon>Agaricomycotina</taxon>
        <taxon>Agaricomycetes</taxon>
        <taxon>Agaricomycetidae</taxon>
        <taxon>Agaricales</taxon>
        <taxon>Agaricineae</taxon>
        <taxon>Hymenogastraceae</taxon>
        <taxon>Gymnopilus</taxon>
    </lineage>
</organism>
<keyword evidence="2" id="KW-1185">Reference proteome</keyword>
<dbReference type="InParanoid" id="A0A409YS89"/>
<evidence type="ECO:0000313" key="2">
    <source>
        <dbReference type="Proteomes" id="UP000284706"/>
    </source>
</evidence>
<name>A0A409YS89_9AGAR</name>
<proteinExistence type="predicted"/>
<sequence length="120" mass="13142">MTPPRVLFAISFTSLVPQWRAQSAATSLREQRGCIGTSVARSRSAALTCKHESMVGSVPHHLAATSLAPKRKPEVCFPTHCRPSPLLTSKLTLSQACQLVDNDDDEEFKPGSKRIWVSLL</sequence>
<evidence type="ECO:0000313" key="1">
    <source>
        <dbReference type="EMBL" id="PPR05881.1"/>
    </source>
</evidence>